<reference evidence="1" key="1">
    <citation type="submission" date="2021-05" db="EMBL/GenBank/DDBJ databases">
        <authorList>
            <person name="Scholz U."/>
            <person name="Mascher M."/>
            <person name="Fiebig A."/>
        </authorList>
    </citation>
    <scope>NUCLEOTIDE SEQUENCE [LARGE SCALE GENOMIC DNA]</scope>
</reference>
<evidence type="ECO:0000313" key="1">
    <source>
        <dbReference type="EnsemblPlants" id="AVESA.00010b.r2.1DG0138000.1.CDS.1"/>
    </source>
</evidence>
<reference evidence="1" key="2">
    <citation type="submission" date="2025-09" db="UniProtKB">
        <authorList>
            <consortium name="EnsemblPlants"/>
        </authorList>
    </citation>
    <scope>IDENTIFICATION</scope>
</reference>
<protein>
    <submittedName>
        <fullName evidence="1">Uncharacterized protein</fullName>
    </submittedName>
</protein>
<dbReference type="Proteomes" id="UP001732700">
    <property type="component" value="Chromosome 1D"/>
</dbReference>
<dbReference type="EnsemblPlants" id="AVESA.00010b.r2.1DG0138000.1">
    <property type="protein sequence ID" value="AVESA.00010b.r2.1DG0138000.1.CDS.1"/>
    <property type="gene ID" value="AVESA.00010b.r2.1DG0138000"/>
</dbReference>
<evidence type="ECO:0000313" key="2">
    <source>
        <dbReference type="Proteomes" id="UP001732700"/>
    </source>
</evidence>
<keyword evidence="2" id="KW-1185">Reference proteome</keyword>
<name>A0ACD5TW18_AVESA</name>
<proteinExistence type="predicted"/>
<accession>A0ACD5TW18</accession>
<sequence>MVLVVFSGRPWPGTSSWRKLSLVILLECLSFSSAAAAADTLSVGESLAGNRTLVSEGGKFELGFFSPAGNGDSGYYVGIWYKQIPVQTVIWVMNRDLQVSDPSSAELTVAPDGNLVLLQNGNQTKVPIWSSNDTAGHARPSTGSVVAVLLDTGNLVLRGGGQPGRSSSEQIAWQSFDHPTDTLVPGGWIGLNKRTGAYQALVSWRSAADPSTGPYTDRVDPLGSGQYTFVWNGTTVYHYVGAWNGQRFASVPEMGISARYTFISVDNDEEASFSFEVADPSTLSRLVMSPNGQLTMFDWSSKSGGHWLLHWVSPTSPCDVYSVCGAFGVCDVASSQYCRCLPAFDAASPGDWSDGCVRKTSSRCGNGSASTDGFLPVQNVKLPSSSFSAADAAGSSGDCAAACLRNCSCTAYAYEDACLVWSGDLRNIQQLTAGGSTLFLRVAASDLAASNSNHGVVSTNVRNAILAASSSVAFLTILCCLFSVVAWRRRRGAKTVDLDGSLLVFSHGCLVRCTKNFSEKLGMGSFGSVYKGTLGDHTAVAVKRLELGGSASQSQGEKQFRAEVTTLGRIHHVNLVRLRGFCATRRERLLVYDYMPNGSLASAMSGPGFGMLDWGARFRIMAGVARGLAYLHEQCQERIVHCDVKPENILLDAAFCAKVADFGMAKLIGRDFSAALTTARGTLGYLAPEWVLGLPVTSKADVYSYGMTLLELVSGRRNRDAGVGRGVGYFPLWAATKVSEGRFLEVLDERLAGDADMEELSRACNAACWCIQQSEALRPTMGQVLQVLEGSLRVGAAPVPRHLELFCAEDSRTL</sequence>
<organism evidence="1 2">
    <name type="scientific">Avena sativa</name>
    <name type="common">Oat</name>
    <dbReference type="NCBI Taxonomy" id="4498"/>
    <lineage>
        <taxon>Eukaryota</taxon>
        <taxon>Viridiplantae</taxon>
        <taxon>Streptophyta</taxon>
        <taxon>Embryophyta</taxon>
        <taxon>Tracheophyta</taxon>
        <taxon>Spermatophyta</taxon>
        <taxon>Magnoliopsida</taxon>
        <taxon>Liliopsida</taxon>
        <taxon>Poales</taxon>
        <taxon>Poaceae</taxon>
        <taxon>BOP clade</taxon>
        <taxon>Pooideae</taxon>
        <taxon>Poodae</taxon>
        <taxon>Poeae</taxon>
        <taxon>Poeae Chloroplast Group 1 (Aveneae type)</taxon>
        <taxon>Aveninae</taxon>
        <taxon>Avena</taxon>
    </lineage>
</organism>